<dbReference type="Proteomes" id="UP001144805">
    <property type="component" value="Unassembled WGS sequence"/>
</dbReference>
<dbReference type="RefSeq" id="WP_266338336.1">
    <property type="nucleotide sequence ID" value="NZ_JAPKNK010000003.1"/>
</dbReference>
<feature type="transmembrane region" description="Helical" evidence="11">
    <location>
        <begin position="313"/>
        <end position="334"/>
    </location>
</feature>
<dbReference type="GO" id="GO:0012505">
    <property type="term" value="C:endomembrane system"/>
    <property type="evidence" value="ECO:0007669"/>
    <property type="project" value="UniProtKB-SubCell"/>
</dbReference>
<feature type="transmembrane region" description="Helical" evidence="11">
    <location>
        <begin position="6"/>
        <end position="24"/>
    </location>
</feature>
<protein>
    <submittedName>
        <fullName evidence="13">Cation:proton antiporter</fullName>
    </submittedName>
</protein>
<evidence type="ECO:0000256" key="4">
    <source>
        <dbReference type="ARBA" id="ARBA00022538"/>
    </source>
</evidence>
<evidence type="ECO:0000256" key="6">
    <source>
        <dbReference type="ARBA" id="ARBA00022958"/>
    </source>
</evidence>
<dbReference type="InterPro" id="IPR006153">
    <property type="entry name" value="Cation/H_exchanger_TM"/>
</dbReference>
<proteinExistence type="predicted"/>
<evidence type="ECO:0000256" key="9">
    <source>
        <dbReference type="ARBA" id="ARBA00023136"/>
    </source>
</evidence>
<feature type="transmembrane region" description="Helical" evidence="11">
    <location>
        <begin position="102"/>
        <end position="123"/>
    </location>
</feature>
<keyword evidence="6" id="KW-0630">Potassium</keyword>
<feature type="region of interest" description="Disordered" evidence="10">
    <location>
        <begin position="578"/>
        <end position="598"/>
    </location>
</feature>
<evidence type="ECO:0000256" key="5">
    <source>
        <dbReference type="ARBA" id="ARBA00022692"/>
    </source>
</evidence>
<evidence type="ECO:0000256" key="3">
    <source>
        <dbReference type="ARBA" id="ARBA00022449"/>
    </source>
</evidence>
<dbReference type="FunFam" id="3.40.50.720:FF:000036">
    <property type="entry name" value="Glutathione-regulated potassium-efflux system protein KefB"/>
    <property type="match status" value="1"/>
</dbReference>
<evidence type="ECO:0000256" key="1">
    <source>
        <dbReference type="ARBA" id="ARBA00004127"/>
    </source>
</evidence>
<comment type="subcellular location">
    <subcellularLocation>
        <location evidence="1">Endomembrane system</location>
        <topology evidence="1">Multi-pass membrane protein</topology>
    </subcellularLocation>
</comment>
<feature type="transmembrane region" description="Helical" evidence="11">
    <location>
        <begin position="129"/>
        <end position="148"/>
    </location>
</feature>
<dbReference type="PROSITE" id="PS51201">
    <property type="entry name" value="RCK_N"/>
    <property type="match status" value="1"/>
</dbReference>
<feature type="transmembrane region" description="Helical" evidence="11">
    <location>
        <begin position="71"/>
        <end position="90"/>
    </location>
</feature>
<name>A0A9X3E0I3_9HYPH</name>
<gene>
    <name evidence="13" type="ORF">OSH07_09175</name>
</gene>
<dbReference type="GO" id="GO:1902600">
    <property type="term" value="P:proton transmembrane transport"/>
    <property type="evidence" value="ECO:0007669"/>
    <property type="project" value="InterPro"/>
</dbReference>
<dbReference type="GO" id="GO:0015297">
    <property type="term" value="F:antiporter activity"/>
    <property type="evidence" value="ECO:0007669"/>
    <property type="project" value="UniProtKB-KW"/>
</dbReference>
<evidence type="ECO:0000259" key="12">
    <source>
        <dbReference type="PROSITE" id="PS51201"/>
    </source>
</evidence>
<dbReference type="GO" id="GO:0006813">
    <property type="term" value="P:potassium ion transport"/>
    <property type="evidence" value="ECO:0007669"/>
    <property type="project" value="UniProtKB-KW"/>
</dbReference>
<feature type="transmembrane region" description="Helical" evidence="11">
    <location>
        <begin position="375"/>
        <end position="395"/>
    </location>
</feature>
<evidence type="ECO:0000256" key="7">
    <source>
        <dbReference type="ARBA" id="ARBA00022989"/>
    </source>
</evidence>
<keyword evidence="2" id="KW-0813">Transport</keyword>
<evidence type="ECO:0000256" key="2">
    <source>
        <dbReference type="ARBA" id="ARBA00022448"/>
    </source>
</evidence>
<evidence type="ECO:0000313" key="14">
    <source>
        <dbReference type="Proteomes" id="UP001144805"/>
    </source>
</evidence>
<feature type="transmembrane region" description="Helical" evidence="11">
    <location>
        <begin position="189"/>
        <end position="214"/>
    </location>
</feature>
<keyword evidence="7 11" id="KW-1133">Transmembrane helix</keyword>
<feature type="domain" description="RCK N-terminal" evidence="12">
    <location>
        <begin position="419"/>
        <end position="536"/>
    </location>
</feature>
<dbReference type="EMBL" id="JAPKNK010000003">
    <property type="protein sequence ID" value="MCX5569364.1"/>
    <property type="molecule type" value="Genomic_DNA"/>
</dbReference>
<dbReference type="Pfam" id="PF00999">
    <property type="entry name" value="Na_H_Exchanger"/>
    <property type="match status" value="1"/>
</dbReference>
<sequence>MENLAAGRELLIFLVAAGIVVPLFQFMRLGVVLGFLIAGIAVGPGGFGHLAQTWPIFGYAAITDVTRLQTLGDLGVLFLLFTIGLELSLGRLASIGKMMVQVGGLQVVLATAVIYALAAWAGFQFDDSLVLGMAFALSSTAIVTQSLIERKRLVAPSGRITLGVLILQDLTVVPIVIVVGILGTAGATAGASVGLALVQGIGIAVAVVVAVLALGRFLIKPLMQLAGATGNRTLLIAITLLIIIGAGALTSAAGLSSALGAFLAGLLLSESEYRHQLDVDVEPFKDLLLGLFFMTVGMTIDLDIVVLQWSMVLLALLMMLAVKLVTAYAAARLVRVERPVAIETAFLLAGAGEFAFVMFALAFREKVIDADVAHFATTVAALSMLFTPALGIVGGRIARYLESRRDTANHGVHADEAFSDHVIIGGYGRVGGMVGGLLKAEGIPFVALDLDIVHVERAKKDGLPVFYGDATRVEILTRLGADKAVAFVVTADGGDMAKRMVEAIRVRWPNATIHARARSVAHARELLDLGATHVVPEAFEGSLQLSGELLAAIGLPSEVVESRLSGVRAIVEARLSEEGPYASDPKAPAGPQTQLGDD</sequence>
<keyword evidence="8" id="KW-0406">Ion transport</keyword>
<keyword evidence="14" id="KW-1185">Reference proteome</keyword>
<dbReference type="InterPro" id="IPR038770">
    <property type="entry name" value="Na+/solute_symporter_sf"/>
</dbReference>
<reference evidence="13" key="1">
    <citation type="submission" date="2022-11" db="EMBL/GenBank/DDBJ databases">
        <title>Biodiversity and phylogenetic relationships of bacteria.</title>
        <authorList>
            <person name="Machado R.A.R."/>
            <person name="Bhat A."/>
            <person name="Loulou A."/>
            <person name="Kallel S."/>
        </authorList>
    </citation>
    <scope>NUCLEOTIDE SEQUENCE</scope>
    <source>
        <strain evidence="13">K-TC2</strain>
    </source>
</reference>
<keyword evidence="9 11" id="KW-0472">Membrane</keyword>
<feature type="transmembrane region" description="Helical" evidence="11">
    <location>
        <begin position="31"/>
        <end position="51"/>
    </location>
</feature>
<dbReference type="Gene3D" id="3.40.50.720">
    <property type="entry name" value="NAD(P)-binding Rossmann-like Domain"/>
    <property type="match status" value="1"/>
</dbReference>
<evidence type="ECO:0000256" key="10">
    <source>
        <dbReference type="SAM" id="MobiDB-lite"/>
    </source>
</evidence>
<feature type="transmembrane region" description="Helical" evidence="11">
    <location>
        <begin position="160"/>
        <end position="183"/>
    </location>
</feature>
<comment type="caution">
    <text evidence="13">The sequence shown here is derived from an EMBL/GenBank/DDBJ whole genome shotgun (WGS) entry which is preliminary data.</text>
</comment>
<dbReference type="InterPro" id="IPR036291">
    <property type="entry name" value="NAD(P)-bd_dom_sf"/>
</dbReference>
<dbReference type="SUPFAM" id="SSF51735">
    <property type="entry name" value="NAD(P)-binding Rossmann-fold domains"/>
    <property type="match status" value="1"/>
</dbReference>
<dbReference type="Gene3D" id="1.20.1530.20">
    <property type="match status" value="1"/>
</dbReference>
<keyword evidence="3" id="KW-0050">Antiport</keyword>
<feature type="transmembrane region" description="Helical" evidence="11">
    <location>
        <begin position="234"/>
        <end position="267"/>
    </location>
</feature>
<dbReference type="InterPro" id="IPR003148">
    <property type="entry name" value="RCK_N"/>
</dbReference>
<evidence type="ECO:0000256" key="11">
    <source>
        <dbReference type="SAM" id="Phobius"/>
    </source>
</evidence>
<feature type="transmembrane region" description="Helical" evidence="11">
    <location>
        <begin position="340"/>
        <end position="363"/>
    </location>
</feature>
<keyword evidence="4" id="KW-0633">Potassium transport</keyword>
<keyword evidence="5 11" id="KW-0812">Transmembrane</keyword>
<dbReference type="PANTHER" id="PTHR46157">
    <property type="entry name" value="K(+) EFFLUX ANTIPORTER 3, CHLOROPLASTIC"/>
    <property type="match status" value="1"/>
</dbReference>
<evidence type="ECO:0000313" key="13">
    <source>
        <dbReference type="EMBL" id="MCX5569364.1"/>
    </source>
</evidence>
<dbReference type="Pfam" id="PF02254">
    <property type="entry name" value="TrkA_N"/>
    <property type="match status" value="1"/>
</dbReference>
<dbReference type="AlphaFoldDB" id="A0A9X3E0I3"/>
<accession>A0A9X3E0I3</accession>
<evidence type="ECO:0000256" key="8">
    <source>
        <dbReference type="ARBA" id="ARBA00023065"/>
    </source>
</evidence>
<dbReference type="GO" id="GO:0005886">
    <property type="term" value="C:plasma membrane"/>
    <property type="evidence" value="ECO:0007669"/>
    <property type="project" value="TreeGrafter"/>
</dbReference>
<dbReference type="PANTHER" id="PTHR46157:SF4">
    <property type="entry name" value="K(+) EFFLUX ANTIPORTER 3, CHLOROPLASTIC"/>
    <property type="match status" value="1"/>
</dbReference>
<organism evidence="13 14">
    <name type="scientific">Kaistia nematophila</name>
    <dbReference type="NCBI Taxonomy" id="2994654"/>
    <lineage>
        <taxon>Bacteria</taxon>
        <taxon>Pseudomonadati</taxon>
        <taxon>Pseudomonadota</taxon>
        <taxon>Alphaproteobacteria</taxon>
        <taxon>Hyphomicrobiales</taxon>
        <taxon>Kaistiaceae</taxon>
        <taxon>Kaistia</taxon>
    </lineage>
</organism>